<dbReference type="Gene3D" id="3.30.565.10">
    <property type="entry name" value="Histidine kinase-like ATPase, C-terminal domain"/>
    <property type="match status" value="1"/>
</dbReference>
<keyword evidence="5" id="KW-1003">Cell membrane</keyword>
<comment type="caution">
    <text evidence="15">The sequence shown here is derived from an EMBL/GenBank/DDBJ whole genome shotgun (WGS) entry which is preliminary data.</text>
</comment>
<dbReference type="InterPro" id="IPR005467">
    <property type="entry name" value="His_kinase_dom"/>
</dbReference>
<evidence type="ECO:0000256" key="11">
    <source>
        <dbReference type="ARBA" id="ARBA00023012"/>
    </source>
</evidence>
<dbReference type="Gene3D" id="1.10.287.130">
    <property type="match status" value="1"/>
</dbReference>
<dbReference type="FunFam" id="1.10.287.130:FF:000001">
    <property type="entry name" value="Two-component sensor histidine kinase"/>
    <property type="match status" value="1"/>
</dbReference>
<keyword evidence="12" id="KW-0472">Membrane</keyword>
<dbReference type="PANTHER" id="PTHR43047:SF72">
    <property type="entry name" value="OSMOSENSING HISTIDINE PROTEIN KINASE SLN1"/>
    <property type="match status" value="1"/>
</dbReference>
<keyword evidence="11" id="KW-0902">Two-component regulatory system</keyword>
<dbReference type="InterPro" id="IPR003594">
    <property type="entry name" value="HATPase_dom"/>
</dbReference>
<feature type="coiled-coil region" evidence="13">
    <location>
        <begin position="112"/>
        <end position="139"/>
    </location>
</feature>
<dbReference type="PANTHER" id="PTHR43047">
    <property type="entry name" value="TWO-COMPONENT HISTIDINE PROTEIN KINASE"/>
    <property type="match status" value="1"/>
</dbReference>
<evidence type="ECO:0000313" key="15">
    <source>
        <dbReference type="EMBL" id="PIP53556.1"/>
    </source>
</evidence>
<dbReference type="SUPFAM" id="SSF47384">
    <property type="entry name" value="Homodimeric domain of signal transducing histidine kinase"/>
    <property type="match status" value="1"/>
</dbReference>
<dbReference type="SMART" id="SM00388">
    <property type="entry name" value="HisKA"/>
    <property type="match status" value="1"/>
</dbReference>
<keyword evidence="7" id="KW-0808">Transferase</keyword>
<evidence type="ECO:0000256" key="5">
    <source>
        <dbReference type="ARBA" id="ARBA00022475"/>
    </source>
</evidence>
<dbReference type="PRINTS" id="PR00344">
    <property type="entry name" value="BCTRLSENSOR"/>
</dbReference>
<dbReference type="SMART" id="SM00387">
    <property type="entry name" value="HATPase_c"/>
    <property type="match status" value="1"/>
</dbReference>
<evidence type="ECO:0000256" key="3">
    <source>
        <dbReference type="ARBA" id="ARBA00004314"/>
    </source>
</evidence>
<evidence type="ECO:0000256" key="2">
    <source>
        <dbReference type="ARBA" id="ARBA00004236"/>
    </source>
</evidence>
<dbReference type="InterPro" id="IPR003018">
    <property type="entry name" value="GAF"/>
</dbReference>
<dbReference type="SUPFAM" id="SSF55874">
    <property type="entry name" value="ATPase domain of HSP90 chaperone/DNA topoisomerase II/histidine kinase"/>
    <property type="match status" value="1"/>
</dbReference>
<evidence type="ECO:0000256" key="13">
    <source>
        <dbReference type="SAM" id="Coils"/>
    </source>
</evidence>
<comment type="catalytic activity">
    <reaction evidence="1">
        <text>ATP + protein L-histidine = ADP + protein N-phospho-L-histidine.</text>
        <dbReference type="EC" id="2.7.13.3"/>
    </reaction>
</comment>
<dbReference type="InterPro" id="IPR003661">
    <property type="entry name" value="HisK_dim/P_dom"/>
</dbReference>
<keyword evidence="8" id="KW-0547">Nucleotide-binding</keyword>
<evidence type="ECO:0000259" key="14">
    <source>
        <dbReference type="PROSITE" id="PS50109"/>
    </source>
</evidence>
<dbReference type="Proteomes" id="UP000229459">
    <property type="component" value="Unassembled WGS sequence"/>
</dbReference>
<dbReference type="Gene3D" id="3.30.450.40">
    <property type="match status" value="1"/>
</dbReference>
<evidence type="ECO:0000256" key="9">
    <source>
        <dbReference type="ARBA" id="ARBA00022777"/>
    </source>
</evidence>
<keyword evidence="6" id="KW-0597">Phosphoprotein</keyword>
<accession>A0A2H0B7D5</accession>
<dbReference type="FunFam" id="3.30.565.10:FF:000023">
    <property type="entry name" value="PAS domain-containing sensor histidine kinase"/>
    <property type="match status" value="1"/>
</dbReference>
<comment type="subcellular location">
    <subcellularLocation>
        <location evidence="2">Cell membrane</location>
    </subcellularLocation>
    <subcellularLocation>
        <location evidence="3">Membrane raft</location>
        <topology evidence="3">Multi-pass membrane protein</topology>
    </subcellularLocation>
</comment>
<evidence type="ECO:0000256" key="8">
    <source>
        <dbReference type="ARBA" id="ARBA00022741"/>
    </source>
</evidence>
<organism evidence="15 16">
    <name type="scientific">Candidatus Beckwithbacteria bacterium CG23_combo_of_CG06-09_8_20_14_all_34_8</name>
    <dbReference type="NCBI Taxonomy" id="1974497"/>
    <lineage>
        <taxon>Bacteria</taxon>
        <taxon>Candidatus Beckwithiibacteriota</taxon>
    </lineage>
</organism>
<dbReference type="EMBL" id="PCSR01000007">
    <property type="protein sequence ID" value="PIP53556.1"/>
    <property type="molecule type" value="Genomic_DNA"/>
</dbReference>
<name>A0A2H0B7D5_9BACT</name>
<evidence type="ECO:0000256" key="10">
    <source>
        <dbReference type="ARBA" id="ARBA00022840"/>
    </source>
</evidence>
<dbReference type="Pfam" id="PF00512">
    <property type="entry name" value="HisKA"/>
    <property type="match status" value="1"/>
</dbReference>
<dbReference type="GO" id="GO:0009927">
    <property type="term" value="F:histidine phosphotransfer kinase activity"/>
    <property type="evidence" value="ECO:0007669"/>
    <property type="project" value="TreeGrafter"/>
</dbReference>
<dbReference type="GO" id="GO:0005524">
    <property type="term" value="F:ATP binding"/>
    <property type="evidence" value="ECO:0007669"/>
    <property type="project" value="UniProtKB-KW"/>
</dbReference>
<dbReference type="InterPro" id="IPR004358">
    <property type="entry name" value="Sig_transdc_His_kin-like_C"/>
</dbReference>
<dbReference type="GO" id="GO:0045121">
    <property type="term" value="C:membrane raft"/>
    <property type="evidence" value="ECO:0007669"/>
    <property type="project" value="UniProtKB-SubCell"/>
</dbReference>
<dbReference type="GO" id="GO:0000155">
    <property type="term" value="F:phosphorelay sensor kinase activity"/>
    <property type="evidence" value="ECO:0007669"/>
    <property type="project" value="InterPro"/>
</dbReference>
<protein>
    <recommendedName>
        <fullName evidence="4">histidine kinase</fullName>
        <ecNumber evidence="4">2.7.13.3</ecNumber>
    </recommendedName>
</protein>
<keyword evidence="9" id="KW-0418">Kinase</keyword>
<dbReference type="EC" id="2.7.13.3" evidence="4"/>
<feature type="domain" description="Histidine kinase" evidence="14">
    <location>
        <begin position="139"/>
        <end position="356"/>
    </location>
</feature>
<dbReference type="SUPFAM" id="SSF55781">
    <property type="entry name" value="GAF domain-like"/>
    <property type="match status" value="1"/>
</dbReference>
<dbReference type="CDD" id="cd00082">
    <property type="entry name" value="HisKA"/>
    <property type="match status" value="1"/>
</dbReference>
<keyword evidence="10" id="KW-0067">ATP-binding</keyword>
<dbReference type="InterPro" id="IPR036890">
    <property type="entry name" value="HATPase_C_sf"/>
</dbReference>
<dbReference type="AlphaFoldDB" id="A0A2H0B7D5"/>
<dbReference type="InterPro" id="IPR029016">
    <property type="entry name" value="GAF-like_dom_sf"/>
</dbReference>
<dbReference type="GO" id="GO:0005886">
    <property type="term" value="C:plasma membrane"/>
    <property type="evidence" value="ECO:0007669"/>
    <property type="project" value="UniProtKB-SubCell"/>
</dbReference>
<dbReference type="Pfam" id="PF02518">
    <property type="entry name" value="HATPase_c"/>
    <property type="match status" value="1"/>
</dbReference>
<dbReference type="PROSITE" id="PS50109">
    <property type="entry name" value="HIS_KIN"/>
    <property type="match status" value="1"/>
</dbReference>
<keyword evidence="13" id="KW-0175">Coiled coil</keyword>
<dbReference type="Pfam" id="PF01590">
    <property type="entry name" value="GAF"/>
    <property type="match status" value="1"/>
</dbReference>
<evidence type="ECO:0000256" key="1">
    <source>
        <dbReference type="ARBA" id="ARBA00000085"/>
    </source>
</evidence>
<evidence type="ECO:0000256" key="6">
    <source>
        <dbReference type="ARBA" id="ARBA00022553"/>
    </source>
</evidence>
<reference evidence="15 16" key="1">
    <citation type="submission" date="2017-09" db="EMBL/GenBank/DDBJ databases">
        <title>Depth-based differentiation of microbial function through sediment-hosted aquifers and enrichment of novel symbionts in the deep terrestrial subsurface.</title>
        <authorList>
            <person name="Probst A.J."/>
            <person name="Ladd B."/>
            <person name="Jarett J.K."/>
            <person name="Geller-Mcgrath D.E."/>
            <person name="Sieber C.M."/>
            <person name="Emerson J.B."/>
            <person name="Anantharaman K."/>
            <person name="Thomas B.C."/>
            <person name="Malmstrom R."/>
            <person name="Stieglmeier M."/>
            <person name="Klingl A."/>
            <person name="Woyke T."/>
            <person name="Ryan C.M."/>
            <person name="Banfield J.F."/>
        </authorList>
    </citation>
    <scope>NUCLEOTIDE SEQUENCE [LARGE SCALE GENOMIC DNA]</scope>
    <source>
        <strain evidence="15">CG23_combo_of_CG06-09_8_20_14_all_34_8</strain>
    </source>
</reference>
<proteinExistence type="predicted"/>
<dbReference type="InterPro" id="IPR036097">
    <property type="entry name" value="HisK_dim/P_sf"/>
</dbReference>
<evidence type="ECO:0000256" key="12">
    <source>
        <dbReference type="ARBA" id="ARBA00023136"/>
    </source>
</evidence>
<evidence type="ECO:0000313" key="16">
    <source>
        <dbReference type="Proteomes" id="UP000229459"/>
    </source>
</evidence>
<sequence length="356" mass="40328">MEILKKAKVEFHAIEIPLTAKENLLVKAVDHKKEYITHDLSDVFYPEKTREIWRQLQRQVGIKTSLVYPLVIKDKSIGAMIFSLTKNEQDINDYEKSILSGFTDAVAVALEHASLYQKLDEANKSLKDLDKRKDEFISVAAHELRAPLTAVKGYLSMICDGDGGKVPKQIDEYVHGALEGAEREIRLVNNMLNVSRIEENRLIYQMGNINLSLVVKQAFKEFIINAKEKGLDFELKIEKDIKDLVYVDQDRIFEVITNLISNALKYSDKGRVMVSLSNPSHNLIKFTITDTGRGMTKEEQQKLFAKFYRANSSAGTVMGTGLGLYITKLLIEKFDGTIGVESELGKGSLFWFELPI</sequence>
<evidence type="ECO:0000256" key="4">
    <source>
        <dbReference type="ARBA" id="ARBA00012438"/>
    </source>
</evidence>
<evidence type="ECO:0000256" key="7">
    <source>
        <dbReference type="ARBA" id="ARBA00022679"/>
    </source>
</evidence>
<gene>
    <name evidence="15" type="ORF">COX08_00330</name>
</gene>